<keyword evidence="2" id="KW-1133">Transmembrane helix</keyword>
<protein>
    <submittedName>
        <fullName evidence="3">Uncharacterized protein</fullName>
    </submittedName>
</protein>
<dbReference type="AlphaFoldDB" id="A0A3S5A1E8"/>
<feature type="compositionally biased region" description="Basic and acidic residues" evidence="1">
    <location>
        <begin position="187"/>
        <end position="199"/>
    </location>
</feature>
<keyword evidence="4" id="KW-1185">Reference proteome</keyword>
<dbReference type="Proteomes" id="UP000784294">
    <property type="component" value="Unassembled WGS sequence"/>
</dbReference>
<sequence>MSTKKYEDSPNIFISGYIGGIVPKQKGLEIVGSELVNALASLAICTVIGIYLVLLREFFLANVVIKRAHPPGISYDERIGEIVNRDVIQLNPTGLVDVLMFNPLFEDKRTENDELEKLANVHPNVMFMHVFSTLLHLTLSNESLPKSASFMCKCISGLENLIRTKYPEIAKEANITVDSLVAGKSGSADDLKDVKDDSKPTMPKTNI</sequence>
<evidence type="ECO:0000313" key="3">
    <source>
        <dbReference type="EMBL" id="VEL25128.1"/>
    </source>
</evidence>
<organism evidence="3 4">
    <name type="scientific">Protopolystoma xenopodis</name>
    <dbReference type="NCBI Taxonomy" id="117903"/>
    <lineage>
        <taxon>Eukaryota</taxon>
        <taxon>Metazoa</taxon>
        <taxon>Spiralia</taxon>
        <taxon>Lophotrochozoa</taxon>
        <taxon>Platyhelminthes</taxon>
        <taxon>Monogenea</taxon>
        <taxon>Polyopisthocotylea</taxon>
        <taxon>Polystomatidea</taxon>
        <taxon>Polystomatidae</taxon>
        <taxon>Protopolystoma</taxon>
    </lineage>
</organism>
<comment type="caution">
    <text evidence="3">The sequence shown here is derived from an EMBL/GenBank/DDBJ whole genome shotgun (WGS) entry which is preliminary data.</text>
</comment>
<proteinExistence type="predicted"/>
<evidence type="ECO:0000256" key="1">
    <source>
        <dbReference type="SAM" id="MobiDB-lite"/>
    </source>
</evidence>
<keyword evidence="2" id="KW-0472">Membrane</keyword>
<name>A0A3S5A1E8_9PLAT</name>
<gene>
    <name evidence="3" type="ORF">PXEA_LOCUS18568</name>
</gene>
<evidence type="ECO:0000256" key="2">
    <source>
        <dbReference type="SAM" id="Phobius"/>
    </source>
</evidence>
<accession>A0A3S5A1E8</accession>
<feature type="transmembrane region" description="Helical" evidence="2">
    <location>
        <begin position="35"/>
        <end position="55"/>
    </location>
</feature>
<keyword evidence="2" id="KW-0812">Transmembrane</keyword>
<reference evidence="3" key="1">
    <citation type="submission" date="2018-11" db="EMBL/GenBank/DDBJ databases">
        <authorList>
            <consortium name="Pathogen Informatics"/>
        </authorList>
    </citation>
    <scope>NUCLEOTIDE SEQUENCE</scope>
</reference>
<dbReference type="EMBL" id="CAAALY010071832">
    <property type="protein sequence ID" value="VEL25128.1"/>
    <property type="molecule type" value="Genomic_DNA"/>
</dbReference>
<feature type="region of interest" description="Disordered" evidence="1">
    <location>
        <begin position="186"/>
        <end position="207"/>
    </location>
</feature>
<evidence type="ECO:0000313" key="4">
    <source>
        <dbReference type="Proteomes" id="UP000784294"/>
    </source>
</evidence>
<dbReference type="OrthoDB" id="6256885at2759"/>